<dbReference type="InterPro" id="IPR006094">
    <property type="entry name" value="Oxid_FAD_bind_N"/>
</dbReference>
<dbReference type="InterPro" id="IPR050416">
    <property type="entry name" value="FAD-linked_Oxidoreductase"/>
</dbReference>
<name>A0AAE1C0H6_9PEZI</name>
<dbReference type="InterPro" id="IPR016166">
    <property type="entry name" value="FAD-bd_PCMH"/>
</dbReference>
<proteinExistence type="inferred from homology"/>
<evidence type="ECO:0000256" key="4">
    <source>
        <dbReference type="ARBA" id="ARBA00023002"/>
    </source>
</evidence>
<dbReference type="SUPFAM" id="SSF56176">
    <property type="entry name" value="FAD-binding/transporter-associated domain-like"/>
    <property type="match status" value="1"/>
</dbReference>
<evidence type="ECO:0000313" key="7">
    <source>
        <dbReference type="Proteomes" id="UP001274830"/>
    </source>
</evidence>
<keyword evidence="4" id="KW-0560">Oxidoreductase</keyword>
<dbReference type="GO" id="GO:0016491">
    <property type="term" value="F:oxidoreductase activity"/>
    <property type="evidence" value="ECO:0007669"/>
    <property type="project" value="UniProtKB-KW"/>
</dbReference>
<dbReference type="PANTHER" id="PTHR42973:SF4">
    <property type="entry name" value="FAD BINDING DOMAIN PROTEIN"/>
    <property type="match status" value="1"/>
</dbReference>
<evidence type="ECO:0000256" key="1">
    <source>
        <dbReference type="ARBA" id="ARBA00005466"/>
    </source>
</evidence>
<dbReference type="InterPro" id="IPR036318">
    <property type="entry name" value="FAD-bd_PCMH-like_sf"/>
</dbReference>
<feature type="domain" description="FAD-binding PCMH-type" evidence="5">
    <location>
        <begin position="38"/>
        <end position="219"/>
    </location>
</feature>
<accession>A0AAE1C0H6</accession>
<protein>
    <recommendedName>
        <fullName evidence="5">FAD-binding PCMH-type domain-containing protein</fullName>
    </recommendedName>
</protein>
<evidence type="ECO:0000259" key="5">
    <source>
        <dbReference type="PROSITE" id="PS51387"/>
    </source>
</evidence>
<evidence type="ECO:0000256" key="2">
    <source>
        <dbReference type="ARBA" id="ARBA00022630"/>
    </source>
</evidence>
<dbReference type="Proteomes" id="UP001274830">
    <property type="component" value="Unassembled WGS sequence"/>
</dbReference>
<dbReference type="EMBL" id="JAUTXT010000022">
    <property type="protein sequence ID" value="KAK3674031.1"/>
    <property type="molecule type" value="Genomic_DNA"/>
</dbReference>
<reference evidence="6" key="1">
    <citation type="submission" date="2023-07" db="EMBL/GenBank/DDBJ databases">
        <title>Black Yeasts Isolated from many extreme environments.</title>
        <authorList>
            <person name="Coleine C."/>
            <person name="Stajich J.E."/>
            <person name="Selbmann L."/>
        </authorList>
    </citation>
    <scope>NUCLEOTIDE SEQUENCE</scope>
    <source>
        <strain evidence="6">CCFEE 5485</strain>
    </source>
</reference>
<dbReference type="Pfam" id="PF01565">
    <property type="entry name" value="FAD_binding_4"/>
    <property type="match status" value="1"/>
</dbReference>
<dbReference type="Gene3D" id="3.40.462.20">
    <property type="match status" value="1"/>
</dbReference>
<dbReference type="PANTHER" id="PTHR42973">
    <property type="entry name" value="BINDING OXIDOREDUCTASE, PUTATIVE (AFU_ORTHOLOGUE AFUA_1G17690)-RELATED"/>
    <property type="match status" value="1"/>
</dbReference>
<organism evidence="6 7">
    <name type="scientific">Recurvomyces mirabilis</name>
    <dbReference type="NCBI Taxonomy" id="574656"/>
    <lineage>
        <taxon>Eukaryota</taxon>
        <taxon>Fungi</taxon>
        <taxon>Dikarya</taxon>
        <taxon>Ascomycota</taxon>
        <taxon>Pezizomycotina</taxon>
        <taxon>Dothideomycetes</taxon>
        <taxon>Dothideomycetidae</taxon>
        <taxon>Mycosphaerellales</taxon>
        <taxon>Teratosphaeriaceae</taxon>
        <taxon>Recurvomyces</taxon>
    </lineage>
</organism>
<dbReference type="PROSITE" id="PS51387">
    <property type="entry name" value="FAD_PCMH"/>
    <property type="match status" value="1"/>
</dbReference>
<keyword evidence="2" id="KW-0285">Flavoprotein</keyword>
<dbReference type="InterPro" id="IPR016167">
    <property type="entry name" value="FAD-bd_PCMH_sub1"/>
</dbReference>
<keyword evidence="7" id="KW-1185">Reference proteome</keyword>
<evidence type="ECO:0000313" key="6">
    <source>
        <dbReference type="EMBL" id="KAK3674031.1"/>
    </source>
</evidence>
<evidence type="ECO:0000256" key="3">
    <source>
        <dbReference type="ARBA" id="ARBA00022827"/>
    </source>
</evidence>
<dbReference type="Gene3D" id="3.30.43.10">
    <property type="entry name" value="Uridine Diphospho-n-acetylenolpyruvylglucosamine Reductase, domain 2"/>
    <property type="match status" value="1"/>
</dbReference>
<keyword evidence="3" id="KW-0274">FAD</keyword>
<dbReference type="AlphaFoldDB" id="A0AAE1C0H6"/>
<dbReference type="InterPro" id="IPR016169">
    <property type="entry name" value="FAD-bd_PCMH_sub2"/>
</dbReference>
<dbReference type="Gene3D" id="3.30.465.10">
    <property type="match status" value="1"/>
</dbReference>
<comment type="caution">
    <text evidence="6">The sequence shown here is derived from an EMBL/GenBank/DDBJ whole genome shotgun (WGS) entry which is preliminary data.</text>
</comment>
<comment type="similarity">
    <text evidence="1">Belongs to the oxygen-dependent FAD-linked oxidoreductase family.</text>
</comment>
<dbReference type="GO" id="GO:0071949">
    <property type="term" value="F:FAD binding"/>
    <property type="evidence" value="ECO:0007669"/>
    <property type="project" value="InterPro"/>
</dbReference>
<gene>
    <name evidence="6" type="ORF">LTR78_006234</name>
</gene>
<sequence>MPNTDCVEVQKIVPGRFYPKDSDGYKTSVDNYWSKPASEQRPACIVRPLNAEEVAIIVRVLNARYEERSHADRNVPFFAVRSGGHSPEAGFANIEGGVLLDLSLLNDVAVSQDNKVTSIGVGARWGEVSTKLDSMGLAIVGGRNSDVGVGGLVLGGGISFFSPRFGMVCDNIDSYDIVLANGTIAHATAFEHSDLWRALKGGSGNFGIVTSIVARTFVAGDVWAGYGYWPHWQAQKILKAFVDFNQPANFDEYAAGPIVAFVYIPSIGLRLIASSLVYTRPEPWPRVFNDFNRLWRYWSTAKVRPLTDATDELHRASPRGARQFQVTTTVVNDLDTLTTFHEIFVEMSKVLKNIPRSSFTFTIQPLSAAVTHKGSPNVLGLEERLRDQPLIIILLVWVSTRPEDDEITQRVARDIIGQGEVYAKRHNTADPYRYLNYAASGQEPFFGDGYENLAFMRDVSRIYDPQAFFQRAKRGGFKLGIDDGFATQSSMERL</sequence>